<evidence type="ECO:0000256" key="2">
    <source>
        <dbReference type="ARBA" id="ARBA00022679"/>
    </source>
</evidence>
<dbReference type="Proteomes" id="UP000201894">
    <property type="component" value="Segment"/>
</dbReference>
<protein>
    <submittedName>
        <fullName evidence="4">RNA-dependent RNA polymerase</fullName>
    </submittedName>
</protein>
<dbReference type="InterPro" id="IPR008686">
    <property type="entry name" value="RNA_pol_mitovir"/>
</dbReference>
<dbReference type="PANTHER" id="PTHR34456">
    <property type="entry name" value="MITOVIRUS RNA-DEPENDENT RNA POLYMERASE"/>
    <property type="match status" value="1"/>
</dbReference>
<dbReference type="InterPro" id="IPR043502">
    <property type="entry name" value="DNA/RNA_pol_sf"/>
</dbReference>
<reference evidence="4 5" key="1">
    <citation type="journal article" date="2011" name="Arch. Virol.">
        <title>A novel Tuber aestivum (Vittad.) mitovirus.</title>
        <authorList>
            <person name="Stielow B."/>
            <person name="Klenk H.P."/>
            <person name="Winter S."/>
            <person name="Menzel W."/>
        </authorList>
    </citation>
    <scope>NUCLEOTIDE SEQUENCE [LARGE SCALE GENOMIC DNA]</scope>
    <source>
        <strain evidence="4">Jaszag 2</strain>
    </source>
</reference>
<evidence type="ECO:0000313" key="5">
    <source>
        <dbReference type="Proteomes" id="UP000201894"/>
    </source>
</evidence>
<dbReference type="OrthoDB" id="14837at10239"/>
<evidence type="ECO:0000313" key="4">
    <source>
        <dbReference type="EMBL" id="AEG79311.1"/>
    </source>
</evidence>
<proteinExistence type="predicted"/>
<dbReference type="GO" id="GO:0003968">
    <property type="term" value="F:RNA-directed RNA polymerase activity"/>
    <property type="evidence" value="ECO:0007669"/>
    <property type="project" value="UniProtKB-KW"/>
</dbReference>
<dbReference type="RefSeq" id="YP_004564622.1">
    <property type="nucleotide sequence ID" value="NC_015629.1"/>
</dbReference>
<dbReference type="EMBL" id="HQ992989">
    <property type="protein sequence ID" value="AEG79311.1"/>
    <property type="molecule type" value="Genomic_RNA"/>
</dbReference>
<keyword evidence="3" id="KW-0548">Nucleotidyltransferase</keyword>
<accession>F6LFY6</accession>
<dbReference type="KEGG" id="vg:11273214"/>
<keyword evidence="2" id="KW-0808">Transferase</keyword>
<name>F6LFY6_9VIRU</name>
<organism evidence="4 5">
    <name type="scientific">Tuber aestivum mitovirus</name>
    <dbReference type="NCBI Taxonomy" id="1037523"/>
    <lineage>
        <taxon>Viruses</taxon>
        <taxon>Riboviria</taxon>
        <taxon>Orthornavirae</taxon>
        <taxon>Lenarviricota</taxon>
        <taxon>Howeltoviricetes</taxon>
        <taxon>Cryppavirales</taxon>
        <taxon>Mitoviridae</taxon>
        <taxon>Duamitovirus</taxon>
        <taxon>Duamitovirus tuae1</taxon>
    </lineage>
</organism>
<dbReference type="GeneID" id="11273214"/>
<evidence type="ECO:0000256" key="1">
    <source>
        <dbReference type="ARBA" id="ARBA00022484"/>
    </source>
</evidence>
<sequence length="793" mass="89387">MMNPFIRLGSLLMGKTTKELIIGLYSCVQTLHKIYLSQGSRGLAIRLKASSTYLMKSWSGDPLLDCKAFGPTMSLTPRGIPIWIPSAWRCQISSRNLAIFRVTMTLCNLYRVLPYQGKLKLSTITDDRKGSTPDLMFSFIKDKFAPNITNRVPYPGIFSWDPKPLLTRGPGAQKEKNTMSGFGMALRAIHETGMLDHLKAYALYTGLNPQLESLKVIWEGTRKHCSIGPIGKLAFKQEPGKVRVFAMVDCITQWFLHPLHKYLFSVLRTTKEDATFDQEKGINLVRLALSKKLDKSVFSFDLSAATDRLPMDIQMVILNSLTPFWLAEKAVRHGVKGGLGDAWADLLVDRDYYLPRWSGYARDSKVRYAVGQPMGALSSWAMLALTHHMIVQFAAASVGVTGWFKEYMVLGDDIVIYNSEVAKAYSTLMGTLGVGISDTKSLTSKIGVFEFAKRLMDLEGPCQGLPLAEFAAARFNLSILFQSFRSRTLYPKISTFMRFLGFGYKVLGSLGMRLGDMRKRSGYFETVAYSPLVTDKSVNKWSEFFKRFSTYDLYPLVEACVYKAYHLIPALTKFDRWNLWRTLFPHFDDKKILLIPEVAGRHLESLFTSMLDNKVAKYKADHSVYVNRLNRAEVPTNDWEAIDTLLSIMETSPPTSDLLQDPDMNELGFGLSVSNYDEDNKSKTCSLSLPYTVFTKIPQLLDSIDDWVEPIIPDKHPEVSADVNRPLIHKPGKVFVKGIATGKNENNKVEITKMLQDKKFLAYIIESGKITIYSPAFQAMIRASWAKAQSGSK</sequence>
<dbReference type="SUPFAM" id="SSF56672">
    <property type="entry name" value="DNA/RNA polymerases"/>
    <property type="match status" value="1"/>
</dbReference>
<evidence type="ECO:0000256" key="3">
    <source>
        <dbReference type="ARBA" id="ARBA00022695"/>
    </source>
</evidence>
<dbReference type="PANTHER" id="PTHR34456:SF13">
    <property type="entry name" value="REVERSE TRANSCRIPTASE DOMAIN-CONTAINING PROTEIN"/>
    <property type="match status" value="1"/>
</dbReference>
<dbReference type="Pfam" id="PF05919">
    <property type="entry name" value="Mitovir_RNA_pol"/>
    <property type="match status" value="1"/>
</dbReference>
<keyword evidence="5" id="KW-1185">Reference proteome</keyword>
<keyword evidence="1 4" id="KW-0696">RNA-directed RNA polymerase</keyword>